<dbReference type="AlphaFoldDB" id="A0A0K9UNH3"/>
<dbReference type="PANTHER" id="PTHR34472">
    <property type="entry name" value="SULFUR CARRIER PROTEIN THIS"/>
    <property type="match status" value="1"/>
</dbReference>
<accession>A0A0K9UNH3</accession>
<dbReference type="SUPFAM" id="SSF54285">
    <property type="entry name" value="MoaD/ThiS"/>
    <property type="match status" value="1"/>
</dbReference>
<dbReference type="InterPro" id="IPR016155">
    <property type="entry name" value="Mopterin_synth/thiamin_S_b"/>
</dbReference>
<evidence type="ECO:0000313" key="1">
    <source>
        <dbReference type="EMBL" id="KNA57629.1"/>
    </source>
</evidence>
<protein>
    <submittedName>
        <fullName evidence="1">Thiamine biosynthesis ThiS</fullName>
    </submittedName>
</protein>
<dbReference type="EMBL" id="AAUT02000023">
    <property type="protein sequence ID" value="KNA57629.1"/>
    <property type="molecule type" value="Genomic_DNA"/>
</dbReference>
<evidence type="ECO:0000313" key="2">
    <source>
        <dbReference type="Proteomes" id="UP000003017"/>
    </source>
</evidence>
<organism evidence="1 2">
    <name type="scientific">Vibrio cholerae 2740-80</name>
    <dbReference type="NCBI Taxonomy" id="412614"/>
    <lineage>
        <taxon>Bacteria</taxon>
        <taxon>Pseudomonadati</taxon>
        <taxon>Pseudomonadota</taxon>
        <taxon>Gammaproteobacteria</taxon>
        <taxon>Vibrionales</taxon>
        <taxon>Vibrionaceae</taxon>
        <taxon>Vibrio</taxon>
    </lineage>
</organism>
<dbReference type="Gene3D" id="3.10.20.30">
    <property type="match status" value="1"/>
</dbReference>
<proteinExistence type="predicted"/>
<comment type="caution">
    <text evidence="1">The sequence shown here is derived from an EMBL/GenBank/DDBJ whole genome shotgun (WGS) entry which is preliminary data.</text>
</comment>
<dbReference type="CDD" id="cd00565">
    <property type="entry name" value="Ubl_ThiS"/>
    <property type="match status" value="1"/>
</dbReference>
<reference evidence="1 2" key="1">
    <citation type="submission" date="2007-01" db="EMBL/GenBank/DDBJ databases">
        <authorList>
            <person name="Kobayashi T."/>
            <person name="Suzuki M."/>
            <person name="Inoue H."/>
            <person name="Itai R.N."/>
            <person name="Takahashi M."/>
            <person name="Nakanishi H."/>
            <person name="Mori S."/>
            <person name="Nishizawa N.K."/>
        </authorList>
    </citation>
    <scope>NUCLEOTIDE SEQUENCE [LARGE SCALE GENOMIC DNA]</scope>
    <source>
        <strain evidence="1 2">2740-80</strain>
    </source>
</reference>
<dbReference type="Proteomes" id="UP000003017">
    <property type="component" value="Unassembled WGS sequence"/>
</dbReference>
<dbReference type="InterPro" id="IPR003749">
    <property type="entry name" value="ThiS/MoaD-like"/>
</dbReference>
<dbReference type="PANTHER" id="PTHR34472:SF1">
    <property type="entry name" value="SULFUR CARRIER PROTEIN THIS"/>
    <property type="match status" value="1"/>
</dbReference>
<name>A0A0K9UNH3_VIBCL</name>
<dbReference type="Pfam" id="PF02597">
    <property type="entry name" value="ThiS"/>
    <property type="match status" value="1"/>
</dbReference>
<gene>
    <name evidence="1" type="ORF">VC274080_020067</name>
</gene>
<reference evidence="1 2" key="2">
    <citation type="submission" date="2010-08" db="EMBL/GenBank/DDBJ databases">
        <title>The Genome Sequence of Vibrio cholerae strain 2740-80.</title>
        <authorList>
            <consortium name="The Broad Institute Genome Sequencing Platform"/>
            <person name="Colwell R."/>
            <person name="Young S.K."/>
            <person name="Zeng Q."/>
            <person name="Alvarado L."/>
            <person name="Berlin A."/>
            <person name="Chapman S."/>
            <person name="Chen Z."/>
            <person name="Freedman E."/>
            <person name="Gellesch M."/>
            <person name="Goldberg J."/>
            <person name="Griggs A."/>
            <person name="Gujja S."/>
            <person name="Heilman E."/>
            <person name="Heiman D."/>
            <person name="Howarth C."/>
            <person name="Larson L."/>
            <person name="Mehta T."/>
            <person name="Neiman D.N."/>
            <person name="Park D."/>
            <person name="Pearson M."/>
            <person name="Roberts A."/>
            <person name="Saif S."/>
            <person name="Shenoy N."/>
            <person name="Sisk P."/>
            <person name="Stolte C."/>
            <person name="Sykes S."/>
            <person name="White J."/>
            <person name="Yandava C."/>
            <person name="Borodovsky M."/>
            <person name="Heidelberg J."/>
            <person name="Haas B."/>
            <person name="Nusbaum C."/>
            <person name="Birren B."/>
        </authorList>
    </citation>
    <scope>NUCLEOTIDE SEQUENCE [LARGE SCALE GENOMIC DNA]</scope>
    <source>
        <strain evidence="1 2">2740-80</strain>
    </source>
</reference>
<dbReference type="NCBIfam" id="TIGR01683">
    <property type="entry name" value="thiS"/>
    <property type="match status" value="1"/>
</dbReference>
<sequence length="85" mass="9187">MPSLQRIVTCTTEGAATVLMTIYLNQQAIQTDISSSLFHLHAQLSLPSQGCVFSLNGQVVPRSEWQHTKLNSGDEISLFQAIAGG</sequence>
<dbReference type="InterPro" id="IPR012675">
    <property type="entry name" value="Beta-grasp_dom_sf"/>
</dbReference>
<dbReference type="InterPro" id="IPR010035">
    <property type="entry name" value="Thi_S"/>
</dbReference>